<feature type="domain" description="DOT1" evidence="1">
    <location>
        <begin position="41"/>
        <end position="93"/>
    </location>
</feature>
<dbReference type="Gene3D" id="3.40.50.150">
    <property type="entry name" value="Vaccinia Virus protein VP39"/>
    <property type="match status" value="1"/>
</dbReference>
<dbReference type="SUPFAM" id="SSF53335">
    <property type="entry name" value="S-adenosyl-L-methionine-dependent methyltransferases"/>
    <property type="match status" value="1"/>
</dbReference>
<evidence type="ECO:0000313" key="2">
    <source>
        <dbReference type="EMBL" id="OAZ03217.1"/>
    </source>
</evidence>
<dbReference type="EMBL" id="JMTM01000065">
    <property type="protein sequence ID" value="OAZ03217.1"/>
    <property type="molecule type" value="Genomic_DNA"/>
</dbReference>
<accession>A0A199XP88</accession>
<proteinExistence type="predicted"/>
<dbReference type="InterPro" id="IPR029063">
    <property type="entry name" value="SAM-dependent_MTases_sf"/>
</dbReference>
<reference evidence="2 3" key="1">
    <citation type="submission" date="2016-06" db="EMBL/GenBank/DDBJ databases">
        <title>Draft genome sequence of Flavobacterium succinicans strain DD5b.</title>
        <authorList>
            <person name="Poehlein A."/>
            <person name="Daniel R."/>
            <person name="Simeonova D.D."/>
        </authorList>
    </citation>
    <scope>NUCLEOTIDE SEQUENCE [LARGE SCALE GENOMIC DNA]</scope>
    <source>
        <strain evidence="2 3">DD5b</strain>
    </source>
</reference>
<dbReference type="PATRIC" id="fig|29536.5.peg.2562"/>
<evidence type="ECO:0000259" key="1">
    <source>
        <dbReference type="Pfam" id="PF08123"/>
    </source>
</evidence>
<comment type="caution">
    <text evidence="2">The sequence shown here is derived from an EMBL/GenBank/DDBJ whole genome shotgun (WGS) entry which is preliminary data.</text>
</comment>
<dbReference type="OrthoDB" id="5495550at2"/>
<organism evidence="2 3">
    <name type="scientific">Flavobacterium succinicans</name>
    <dbReference type="NCBI Taxonomy" id="29536"/>
    <lineage>
        <taxon>Bacteria</taxon>
        <taxon>Pseudomonadati</taxon>
        <taxon>Bacteroidota</taxon>
        <taxon>Flavobacteriia</taxon>
        <taxon>Flavobacteriales</taxon>
        <taxon>Flavobacteriaceae</taxon>
        <taxon>Flavobacterium</taxon>
    </lineage>
</organism>
<evidence type="ECO:0000313" key="3">
    <source>
        <dbReference type="Proteomes" id="UP000093807"/>
    </source>
</evidence>
<dbReference type="Proteomes" id="UP000093807">
    <property type="component" value="Unassembled WGS sequence"/>
</dbReference>
<protein>
    <submittedName>
        <fullName evidence="2">Histone methylation protein DOT1</fullName>
    </submittedName>
</protein>
<gene>
    <name evidence="2" type="ORF">FLB_24630</name>
</gene>
<keyword evidence="3" id="KW-1185">Reference proteome</keyword>
<sequence length="199" mass="23032">MKVFNKIQAEIDTYSERIENTLSLPEITIQHGLNSFRYQSSSFLEVIFDAIQITSETVFYDLGSGYGNIILFGALKYPEAQFKGIEILPERNQVCASIIQKEQIVNASAICGDILKADVSDGNIFYLYNPLFDFQYGELLNKLYQISLIKSIVVIAESRCIYFDQTDWLKQYHEIDIDIVRKIKFYRSKSLSYDLQEKK</sequence>
<dbReference type="AlphaFoldDB" id="A0A199XP88"/>
<dbReference type="RefSeq" id="WP_064716223.1">
    <property type="nucleotide sequence ID" value="NZ_JMTM01000065.1"/>
</dbReference>
<dbReference type="InterPro" id="IPR025789">
    <property type="entry name" value="DOT1_dom"/>
</dbReference>
<dbReference type="CDD" id="cd02440">
    <property type="entry name" value="AdoMet_MTases"/>
    <property type="match status" value="1"/>
</dbReference>
<name>A0A199XP88_9FLAO</name>
<dbReference type="GO" id="GO:0031151">
    <property type="term" value="F:histone H3K79 methyltransferase activity"/>
    <property type="evidence" value="ECO:0007669"/>
    <property type="project" value="InterPro"/>
</dbReference>
<dbReference type="Pfam" id="PF08123">
    <property type="entry name" value="DOT1"/>
    <property type="match status" value="1"/>
</dbReference>